<evidence type="ECO:0000313" key="1">
    <source>
        <dbReference type="EMBL" id="QDT19156.1"/>
    </source>
</evidence>
<organism evidence="1 2">
    <name type="scientific">Gimesia chilikensis</name>
    <dbReference type="NCBI Taxonomy" id="2605989"/>
    <lineage>
        <taxon>Bacteria</taxon>
        <taxon>Pseudomonadati</taxon>
        <taxon>Planctomycetota</taxon>
        <taxon>Planctomycetia</taxon>
        <taxon>Planctomycetales</taxon>
        <taxon>Planctomycetaceae</taxon>
        <taxon>Gimesia</taxon>
    </lineage>
</organism>
<protein>
    <submittedName>
        <fullName evidence="1">Uncharacterized protein</fullName>
    </submittedName>
</protein>
<name>A0A517PIF2_9PLAN</name>
<proteinExistence type="predicted"/>
<reference evidence="1 2" key="1">
    <citation type="submission" date="2019-02" db="EMBL/GenBank/DDBJ databases">
        <title>Deep-cultivation of Planctomycetes and their phenomic and genomic characterization uncovers novel biology.</title>
        <authorList>
            <person name="Wiegand S."/>
            <person name="Jogler M."/>
            <person name="Boedeker C."/>
            <person name="Pinto D."/>
            <person name="Vollmers J."/>
            <person name="Rivas-Marin E."/>
            <person name="Kohn T."/>
            <person name="Peeters S.H."/>
            <person name="Heuer A."/>
            <person name="Rast P."/>
            <person name="Oberbeckmann S."/>
            <person name="Bunk B."/>
            <person name="Jeske O."/>
            <person name="Meyerdierks A."/>
            <person name="Storesund J.E."/>
            <person name="Kallscheuer N."/>
            <person name="Luecker S."/>
            <person name="Lage O.M."/>
            <person name="Pohl T."/>
            <person name="Merkel B.J."/>
            <person name="Hornburger P."/>
            <person name="Mueller R.-W."/>
            <person name="Bruemmer F."/>
            <person name="Labrenz M."/>
            <person name="Spormann A.M."/>
            <person name="Op den Camp H."/>
            <person name="Overmann J."/>
            <person name="Amann R."/>
            <person name="Jetten M.S.M."/>
            <person name="Mascher T."/>
            <person name="Medema M.H."/>
            <person name="Devos D.P."/>
            <person name="Kaster A.-K."/>
            <person name="Ovreas L."/>
            <person name="Rohde M."/>
            <person name="Galperin M.Y."/>
            <person name="Jogler C."/>
        </authorList>
    </citation>
    <scope>NUCLEOTIDE SEQUENCE [LARGE SCALE GENOMIC DNA]</scope>
    <source>
        <strain evidence="1 2">HG66A1</strain>
    </source>
</reference>
<dbReference type="RefSeq" id="WP_145181037.1">
    <property type="nucleotide sequence ID" value="NZ_CP036266.1"/>
</dbReference>
<keyword evidence="2" id="KW-1185">Reference proteome</keyword>
<evidence type="ECO:0000313" key="2">
    <source>
        <dbReference type="Proteomes" id="UP000320421"/>
    </source>
</evidence>
<accession>A0A517PIF2</accession>
<dbReference type="EMBL" id="CP036266">
    <property type="protein sequence ID" value="QDT19156.1"/>
    <property type="molecule type" value="Genomic_DNA"/>
</dbReference>
<dbReference type="Proteomes" id="UP000320421">
    <property type="component" value="Chromosome"/>
</dbReference>
<dbReference type="AlphaFoldDB" id="A0A517PIF2"/>
<gene>
    <name evidence="1" type="ORF">HG66A1_09200</name>
</gene>
<sequence>MNAEEARALILRESTEGIAYSTRWGKYPDRAHFSQIIEAIQILHRNNRGQKQVDRELFAALFVIGDQVQGNLDGAISKNIEIPAWFQEEGIVELTSALYAIFEDHDELE</sequence>